<protein>
    <submittedName>
        <fullName evidence="1">Replication initiation protein</fullName>
    </submittedName>
</protein>
<accession>A0ABS2G3Y3</accession>
<proteinExistence type="predicted"/>
<comment type="caution">
    <text evidence="1">The sequence shown here is derived from an EMBL/GenBank/DDBJ whole genome shotgun (WGS) entry which is preliminary data.</text>
</comment>
<dbReference type="EMBL" id="JACJLT010000191">
    <property type="protein sequence ID" value="MBM6876136.1"/>
    <property type="molecule type" value="Genomic_DNA"/>
</dbReference>
<evidence type="ECO:0000313" key="2">
    <source>
        <dbReference type="Proteomes" id="UP000728968"/>
    </source>
</evidence>
<sequence length="650" mass="76303">MKNKEKQSYENILKQHTALTTFKVTKGKYFNLQCEKIIFHLLKSKQNEMYQYFYSLLEKELKNIFSSDKFGKDIIDQIYKKEFSVENFAPNGITVNKYELDTLYRKINEFNELTENTYKKLSAKQREYCDIQVLAIKPNLSTSKLLPHKTNEISLKLNEKEILSIIKDVKTYARQSTILKFALPENLDLTTLGNQVGITNITNLKKYLLEAQETRLLFNFINLKKIEVEIDAPYITGITFISHKGKGTIFNYQIPIAILSLNLLPEIYAPLNELEVQKMAGKYTFRIYSLLKDHVNRGALELTKEQLKECLDLTDRTISNASTLKKNVLDPAIIEINEISNLECTYELIPPKRYKNILFKMRTNSSKVIEVLKVVKDEDEKLNYKDDEDILKKVEHIKHNIFISKAWDKRVENKINKLLNEVGKSFVLETLDDLYNNLKTDIEITLVAYINGILKNKKLANKSKTRNKISSVYVENNKNIREKIKEKKVKKKLEEIEDAVIIDEKDNRKNEVSYNIDSALKYYYSLNDNEQKKLENIFLKKCSKEKSVPIEILLQLKKSSQEFYNETIGEYLLKVLNSELKREKITKKNLKEYIENLSEYDLLKLEEEAVELLVKETNTDINFILDMKVKSRESYDKILEKYYLDIINRI</sequence>
<dbReference type="Proteomes" id="UP000728968">
    <property type="component" value="Unassembled WGS sequence"/>
</dbReference>
<gene>
    <name evidence="1" type="ORF">H6A04_10865</name>
</gene>
<evidence type="ECO:0000313" key="1">
    <source>
        <dbReference type="EMBL" id="MBM6876136.1"/>
    </source>
</evidence>
<dbReference type="InterPro" id="IPR036390">
    <property type="entry name" value="WH_DNA-bd_sf"/>
</dbReference>
<reference evidence="1 2" key="1">
    <citation type="journal article" date="2021" name="Sci. Rep.">
        <title>The distribution of antibiotic resistance genes in chicken gut microbiota commensals.</title>
        <authorList>
            <person name="Juricova H."/>
            <person name="Matiasovicova J."/>
            <person name="Kubasova T."/>
            <person name="Cejkova D."/>
            <person name="Rychlik I."/>
        </authorList>
    </citation>
    <scope>NUCLEOTIDE SEQUENCE [LARGE SCALE GENOMIC DNA]</scope>
    <source>
        <strain evidence="1 2">An425</strain>
    </source>
</reference>
<name>A0ABS2G3Y3_FUSMR</name>
<dbReference type="Gene3D" id="1.10.10.10">
    <property type="entry name" value="Winged helix-like DNA-binding domain superfamily/Winged helix DNA-binding domain"/>
    <property type="match status" value="1"/>
</dbReference>
<dbReference type="Pfam" id="PF21205">
    <property type="entry name" value="Rep3_C"/>
    <property type="match status" value="1"/>
</dbReference>
<dbReference type="SUPFAM" id="SSF46785">
    <property type="entry name" value="Winged helix' DNA-binding domain"/>
    <property type="match status" value="1"/>
</dbReference>
<keyword evidence="2" id="KW-1185">Reference proteome</keyword>
<dbReference type="InterPro" id="IPR036388">
    <property type="entry name" value="WH-like_DNA-bd_sf"/>
</dbReference>
<organism evidence="1 2">
    <name type="scientific">Fusobacterium mortiferum</name>
    <dbReference type="NCBI Taxonomy" id="850"/>
    <lineage>
        <taxon>Bacteria</taxon>
        <taxon>Fusobacteriati</taxon>
        <taxon>Fusobacteriota</taxon>
        <taxon>Fusobacteriia</taxon>
        <taxon>Fusobacteriales</taxon>
        <taxon>Fusobacteriaceae</taxon>
        <taxon>Fusobacterium</taxon>
    </lineage>
</organism>